<dbReference type="InterPro" id="IPR050553">
    <property type="entry name" value="Thioredoxin_ResA/DsbE_sf"/>
</dbReference>
<dbReference type="PROSITE" id="PS00194">
    <property type="entry name" value="THIOREDOXIN_1"/>
    <property type="match status" value="1"/>
</dbReference>
<dbReference type="CDD" id="cd02966">
    <property type="entry name" value="TlpA_like_family"/>
    <property type="match status" value="1"/>
</dbReference>
<dbReference type="Pfam" id="PF08534">
    <property type="entry name" value="Redoxin"/>
    <property type="match status" value="1"/>
</dbReference>
<reference evidence="5" key="1">
    <citation type="submission" date="2020-05" db="EMBL/GenBank/DDBJ databases">
        <authorList>
            <person name="Chiriac C."/>
            <person name="Salcher M."/>
            <person name="Ghai R."/>
            <person name="Kavagutti S V."/>
        </authorList>
    </citation>
    <scope>NUCLEOTIDE SEQUENCE</scope>
</reference>
<dbReference type="InterPro" id="IPR013766">
    <property type="entry name" value="Thioredoxin_domain"/>
</dbReference>
<name>A0A6J7UKI1_9ZZZZ</name>
<dbReference type="SUPFAM" id="SSF52833">
    <property type="entry name" value="Thioredoxin-like"/>
    <property type="match status" value="1"/>
</dbReference>
<dbReference type="InterPro" id="IPR036249">
    <property type="entry name" value="Thioredoxin-like_sf"/>
</dbReference>
<evidence type="ECO:0000259" key="3">
    <source>
        <dbReference type="PROSITE" id="PS51352"/>
    </source>
</evidence>
<dbReference type="Gene3D" id="3.40.30.10">
    <property type="entry name" value="Glutaredoxin"/>
    <property type="match status" value="1"/>
</dbReference>
<proteinExistence type="predicted"/>
<dbReference type="PROSITE" id="PS51352">
    <property type="entry name" value="THIOREDOXIN_2"/>
    <property type="match status" value="1"/>
</dbReference>
<keyword evidence="2" id="KW-0201">Cytochrome c-type biogenesis</keyword>
<sequence length="195" mass="20435">MRLLLTILAVAVVSVGGGWLLSDRGNDAPSDVGTVTLSPSLTIADPTIGTNVPAAGKLFPSISLKNLSGEDVDFSALRGKPMVVNFWFSTCEPCKREFPALLAAAASTKGNVSFVGVNPQDTAVAAQDFVKEYASESNDFIYVRDPNGELLTQLGVGTFPMTLFVDAGGVIVSQHAGEITSAELATTMQKYFGVS</sequence>
<dbReference type="InterPro" id="IPR017937">
    <property type="entry name" value="Thioredoxin_CS"/>
</dbReference>
<gene>
    <name evidence="4" type="ORF">UFOPK4098_00473</name>
    <name evidence="5" type="ORF">UFOPK4347_01201</name>
</gene>
<dbReference type="PANTHER" id="PTHR42852">
    <property type="entry name" value="THIOL:DISULFIDE INTERCHANGE PROTEIN DSBE"/>
    <property type="match status" value="1"/>
</dbReference>
<protein>
    <submittedName>
        <fullName evidence="5">Unannotated protein</fullName>
    </submittedName>
</protein>
<dbReference type="EMBL" id="CAFBPN010000015">
    <property type="protein sequence ID" value="CAB5014245.1"/>
    <property type="molecule type" value="Genomic_DNA"/>
</dbReference>
<dbReference type="GO" id="GO:0017004">
    <property type="term" value="P:cytochrome complex assembly"/>
    <property type="evidence" value="ECO:0007669"/>
    <property type="project" value="UniProtKB-KW"/>
</dbReference>
<dbReference type="GO" id="GO:0016491">
    <property type="term" value="F:oxidoreductase activity"/>
    <property type="evidence" value="ECO:0007669"/>
    <property type="project" value="InterPro"/>
</dbReference>
<comment type="subcellular location">
    <subcellularLocation>
        <location evidence="1">Cell envelope</location>
    </subcellularLocation>
</comment>
<evidence type="ECO:0000313" key="5">
    <source>
        <dbReference type="EMBL" id="CAB5066490.1"/>
    </source>
</evidence>
<feature type="domain" description="Thioredoxin" evidence="3">
    <location>
        <begin position="53"/>
        <end position="193"/>
    </location>
</feature>
<accession>A0A6J7UKI1</accession>
<evidence type="ECO:0000313" key="4">
    <source>
        <dbReference type="EMBL" id="CAB5014245.1"/>
    </source>
</evidence>
<organism evidence="5">
    <name type="scientific">freshwater metagenome</name>
    <dbReference type="NCBI Taxonomy" id="449393"/>
    <lineage>
        <taxon>unclassified sequences</taxon>
        <taxon>metagenomes</taxon>
        <taxon>ecological metagenomes</taxon>
    </lineage>
</organism>
<dbReference type="InterPro" id="IPR013740">
    <property type="entry name" value="Redoxin"/>
</dbReference>
<dbReference type="GO" id="GO:0030313">
    <property type="term" value="C:cell envelope"/>
    <property type="evidence" value="ECO:0007669"/>
    <property type="project" value="UniProtKB-SubCell"/>
</dbReference>
<dbReference type="EMBL" id="CAFBQU010000033">
    <property type="protein sequence ID" value="CAB5066490.1"/>
    <property type="molecule type" value="Genomic_DNA"/>
</dbReference>
<evidence type="ECO:0000256" key="1">
    <source>
        <dbReference type="ARBA" id="ARBA00004196"/>
    </source>
</evidence>
<dbReference type="AlphaFoldDB" id="A0A6J7UKI1"/>
<evidence type="ECO:0000256" key="2">
    <source>
        <dbReference type="ARBA" id="ARBA00022748"/>
    </source>
</evidence>
<dbReference type="PANTHER" id="PTHR42852:SF13">
    <property type="entry name" value="PROTEIN DIPZ"/>
    <property type="match status" value="1"/>
</dbReference>